<dbReference type="InterPro" id="IPR050083">
    <property type="entry name" value="HtpX_protease"/>
</dbReference>
<sequence length="214" mass="24384">MLDKKLIHQKEDAYFILSVIFSVMAYIGIAFTIIGIPILLAVVAILFFMQGVFIGQIRGNGVKLSHKQFPDFYKKLEKLSQDMELKKTPDVYVVESSGMLNAFATRFFGRNMVILYSEIFELLKEGHEEELTFVLAHELAHIKRNHMLKSLLLLPSSFMPFLTEAYSRGCEYTCDRMAAKYIESPNAAANALTVLAIGKDLFTHVDRDDYINQL</sequence>
<evidence type="ECO:0000256" key="2">
    <source>
        <dbReference type="ARBA" id="ARBA00022475"/>
    </source>
</evidence>
<comment type="subcellular location">
    <subcellularLocation>
        <location evidence="1">Cell membrane</location>
        <topology evidence="1">Multi-pass membrane protein</topology>
    </subcellularLocation>
</comment>
<keyword evidence="8 12" id="KW-1133">Transmembrane helix</keyword>
<keyword evidence="5" id="KW-0479">Metal-binding</keyword>
<dbReference type="EMBL" id="CP129013">
    <property type="protein sequence ID" value="WLR42894.1"/>
    <property type="molecule type" value="Genomic_DNA"/>
</dbReference>
<keyword evidence="7 11" id="KW-0862">Zinc</keyword>
<dbReference type="RefSeq" id="WP_226538693.1">
    <property type="nucleotide sequence ID" value="NZ_CP129013.1"/>
</dbReference>
<proteinExistence type="inferred from homology"/>
<keyword evidence="9 11" id="KW-0482">Metalloprotease</keyword>
<keyword evidence="3 11" id="KW-0645">Protease</keyword>
<evidence type="ECO:0000256" key="6">
    <source>
        <dbReference type="ARBA" id="ARBA00022801"/>
    </source>
</evidence>
<dbReference type="Proteomes" id="UP001197974">
    <property type="component" value="Chromosome"/>
</dbReference>
<dbReference type="Gene3D" id="3.30.2010.10">
    <property type="entry name" value="Metalloproteases ('zincins'), catalytic domain"/>
    <property type="match status" value="1"/>
</dbReference>
<keyword evidence="15" id="KW-1185">Reference proteome</keyword>
<comment type="cofactor">
    <cofactor evidence="11">
        <name>Zn(2+)</name>
        <dbReference type="ChEBI" id="CHEBI:29105"/>
    </cofactor>
    <text evidence="11">Binds 1 zinc ion per subunit.</text>
</comment>
<keyword evidence="10 12" id="KW-0472">Membrane</keyword>
<dbReference type="PANTHER" id="PTHR43221:SF1">
    <property type="entry name" value="PROTEASE HTPX"/>
    <property type="match status" value="1"/>
</dbReference>
<evidence type="ECO:0000256" key="8">
    <source>
        <dbReference type="ARBA" id="ARBA00022989"/>
    </source>
</evidence>
<keyword evidence="4 12" id="KW-0812">Transmembrane</keyword>
<comment type="similarity">
    <text evidence="11">Belongs to the peptidase M48 family.</text>
</comment>
<evidence type="ECO:0000256" key="12">
    <source>
        <dbReference type="SAM" id="Phobius"/>
    </source>
</evidence>
<accession>A0ABY9JU17</accession>
<evidence type="ECO:0000256" key="11">
    <source>
        <dbReference type="RuleBase" id="RU003983"/>
    </source>
</evidence>
<evidence type="ECO:0000313" key="15">
    <source>
        <dbReference type="Proteomes" id="UP001197974"/>
    </source>
</evidence>
<evidence type="ECO:0000256" key="9">
    <source>
        <dbReference type="ARBA" id="ARBA00023049"/>
    </source>
</evidence>
<dbReference type="CDD" id="cd07325">
    <property type="entry name" value="M48_Ste24p_like"/>
    <property type="match status" value="1"/>
</dbReference>
<keyword evidence="6 11" id="KW-0378">Hydrolase</keyword>
<evidence type="ECO:0000313" key="14">
    <source>
        <dbReference type="EMBL" id="WLR42894.1"/>
    </source>
</evidence>
<evidence type="ECO:0000256" key="3">
    <source>
        <dbReference type="ARBA" id="ARBA00022670"/>
    </source>
</evidence>
<protein>
    <submittedName>
        <fullName evidence="14">M48 family metallopeptidase</fullName>
    </submittedName>
</protein>
<reference evidence="14 15" key="1">
    <citation type="submission" date="2023-06" db="EMBL/GenBank/DDBJ databases">
        <title>Five Gram-positive bacteria isolated from mangrove sediments in Shenzhen, Guangdong, China.</title>
        <authorList>
            <person name="Yu S."/>
            <person name="Zheng W."/>
            <person name="Huang Y."/>
        </authorList>
    </citation>
    <scope>NUCLEOTIDE SEQUENCE [LARGE SCALE GENOMIC DNA]</scope>
    <source>
        <strain evidence="14 15">SaN35-3</strain>
    </source>
</reference>
<evidence type="ECO:0000256" key="4">
    <source>
        <dbReference type="ARBA" id="ARBA00022692"/>
    </source>
</evidence>
<dbReference type="InterPro" id="IPR001915">
    <property type="entry name" value="Peptidase_M48"/>
</dbReference>
<evidence type="ECO:0000256" key="10">
    <source>
        <dbReference type="ARBA" id="ARBA00023136"/>
    </source>
</evidence>
<evidence type="ECO:0000256" key="5">
    <source>
        <dbReference type="ARBA" id="ARBA00022723"/>
    </source>
</evidence>
<keyword evidence="2" id="KW-1003">Cell membrane</keyword>
<name>A0ABY9JU17_9BACI</name>
<organism evidence="14 15">
    <name type="scientific">Bacillus carboniphilus</name>
    <dbReference type="NCBI Taxonomy" id="86663"/>
    <lineage>
        <taxon>Bacteria</taxon>
        <taxon>Bacillati</taxon>
        <taxon>Bacillota</taxon>
        <taxon>Bacilli</taxon>
        <taxon>Bacillales</taxon>
        <taxon>Bacillaceae</taxon>
        <taxon>Bacillus</taxon>
    </lineage>
</organism>
<dbReference type="PANTHER" id="PTHR43221">
    <property type="entry name" value="PROTEASE HTPX"/>
    <property type="match status" value="1"/>
</dbReference>
<evidence type="ECO:0000256" key="7">
    <source>
        <dbReference type="ARBA" id="ARBA00022833"/>
    </source>
</evidence>
<dbReference type="Pfam" id="PF01435">
    <property type="entry name" value="Peptidase_M48"/>
    <property type="match status" value="1"/>
</dbReference>
<evidence type="ECO:0000256" key="1">
    <source>
        <dbReference type="ARBA" id="ARBA00004651"/>
    </source>
</evidence>
<feature type="domain" description="Peptidase M48" evidence="13">
    <location>
        <begin position="68"/>
        <end position="152"/>
    </location>
</feature>
<evidence type="ECO:0000259" key="13">
    <source>
        <dbReference type="Pfam" id="PF01435"/>
    </source>
</evidence>
<feature type="transmembrane region" description="Helical" evidence="12">
    <location>
        <begin position="12"/>
        <end position="32"/>
    </location>
</feature>
<gene>
    <name evidence="14" type="ORF">LC087_01250</name>
</gene>